<dbReference type="InterPro" id="IPR005754">
    <property type="entry name" value="Sortase"/>
</dbReference>
<dbReference type="SUPFAM" id="SSF63817">
    <property type="entry name" value="Sortase"/>
    <property type="match status" value="1"/>
</dbReference>
<dbReference type="Gene3D" id="2.40.260.10">
    <property type="entry name" value="Sortase"/>
    <property type="match status" value="1"/>
</dbReference>
<comment type="caution">
    <text evidence="3">The sequence shown here is derived from an EMBL/GenBank/DDBJ whole genome shotgun (WGS) entry which is preliminary data.</text>
</comment>
<evidence type="ECO:0000256" key="1">
    <source>
        <dbReference type="ARBA" id="ARBA00022801"/>
    </source>
</evidence>
<dbReference type="NCBIfam" id="NF033745">
    <property type="entry name" value="class_C_sortase"/>
    <property type="match status" value="1"/>
</dbReference>
<keyword evidence="1" id="KW-0378">Hydrolase</keyword>
<evidence type="ECO:0000313" key="4">
    <source>
        <dbReference type="Proteomes" id="UP000531840"/>
    </source>
</evidence>
<keyword evidence="4" id="KW-1185">Reference proteome</keyword>
<organism evidence="3 4">
    <name type="scientific">Gemelliphila palaticanis</name>
    <dbReference type="NCBI Taxonomy" id="81950"/>
    <lineage>
        <taxon>Bacteria</taxon>
        <taxon>Bacillati</taxon>
        <taxon>Bacillota</taxon>
        <taxon>Bacilli</taxon>
        <taxon>Bacillales</taxon>
        <taxon>Gemellaceae</taxon>
        <taxon>Gemelliphila</taxon>
    </lineage>
</organism>
<evidence type="ECO:0000256" key="2">
    <source>
        <dbReference type="SAM" id="Phobius"/>
    </source>
</evidence>
<dbReference type="EMBL" id="JACBYF010000003">
    <property type="protein sequence ID" value="NYS47132.1"/>
    <property type="molecule type" value="Genomic_DNA"/>
</dbReference>
<evidence type="ECO:0000313" key="3">
    <source>
        <dbReference type="EMBL" id="NYS47132.1"/>
    </source>
</evidence>
<keyword evidence="2" id="KW-1133">Transmembrane helix</keyword>
<dbReference type="NCBIfam" id="TIGR01076">
    <property type="entry name" value="sortase_fam"/>
    <property type="match status" value="1"/>
</dbReference>
<name>A0ABX2SXX8_9BACL</name>
<dbReference type="RefSeq" id="WP_179940664.1">
    <property type="nucleotide sequence ID" value="NZ_JACBYF010000003.1"/>
</dbReference>
<feature type="transmembrane region" description="Helical" evidence="2">
    <location>
        <begin position="255"/>
        <end position="272"/>
    </location>
</feature>
<protein>
    <submittedName>
        <fullName evidence="3">Class C sortase</fullName>
    </submittedName>
</protein>
<gene>
    <name evidence="3" type="ORF">HZY85_02845</name>
</gene>
<accession>A0ABX2SXX8</accession>
<keyword evidence="2" id="KW-0472">Membrane</keyword>
<keyword evidence="2" id="KW-0812">Transmembrane</keyword>
<dbReference type="CDD" id="cd05827">
    <property type="entry name" value="Sortase_C"/>
    <property type="match status" value="1"/>
</dbReference>
<feature type="transmembrane region" description="Helical" evidence="2">
    <location>
        <begin position="12"/>
        <end position="34"/>
    </location>
</feature>
<sequence>MEKISNNKKRKLTGYVVMIVGILLPLYSLTSISYNEIKSDYNYKNYTKSSLPTDKLENLEKATKEYNNKIDTNYRGIIDPFAYSDYKSNYNFGLNEKDMTFGYLQIPKIDLAKPILLDSTEENLSKGLAHVDGTNLPVGGETTRSVIAGHRGWYQDVMFLNLNFLEDGDKIYLTTIFGKKLSYTVTDKEIITPYEWEKLKPKTGEDILTLLTCDPISPNAPYRLIVNAKRDISEEKSEKNEPEIEKNSSITLIKYSIYFATIFLWGLIIFIIRKIIKNIRNKD</sequence>
<dbReference type="Proteomes" id="UP000531840">
    <property type="component" value="Unassembled WGS sequence"/>
</dbReference>
<dbReference type="InterPro" id="IPR042002">
    <property type="entry name" value="Sortase_C"/>
</dbReference>
<proteinExistence type="predicted"/>
<dbReference type="Pfam" id="PF04203">
    <property type="entry name" value="Sortase"/>
    <property type="match status" value="1"/>
</dbReference>
<dbReference type="InterPro" id="IPR023365">
    <property type="entry name" value="Sortase_dom-sf"/>
</dbReference>
<reference evidence="3 4" key="1">
    <citation type="submission" date="2020-07" db="EMBL/GenBank/DDBJ databases">
        <title>MOT database genomes.</title>
        <authorList>
            <person name="Joseph S."/>
            <person name="Aduse-Opoku J."/>
            <person name="Hashim A."/>
            <person name="Wade W."/>
            <person name="Curtis M."/>
        </authorList>
    </citation>
    <scope>NUCLEOTIDE SEQUENCE [LARGE SCALE GENOMIC DNA]</scope>
    <source>
        <strain evidence="3 4">CIP 106318</strain>
    </source>
</reference>